<dbReference type="PROSITE" id="PS52016">
    <property type="entry name" value="TONB_DEPENDENT_REC_3"/>
    <property type="match status" value="1"/>
</dbReference>
<evidence type="ECO:0000256" key="2">
    <source>
        <dbReference type="ARBA" id="ARBA00022448"/>
    </source>
</evidence>
<evidence type="ECO:0000256" key="11">
    <source>
        <dbReference type="RuleBase" id="RU003357"/>
    </source>
</evidence>
<feature type="domain" description="TonB-dependent receptor plug" evidence="13">
    <location>
        <begin position="60"/>
        <end position="165"/>
    </location>
</feature>
<evidence type="ECO:0000256" key="1">
    <source>
        <dbReference type="ARBA" id="ARBA00004571"/>
    </source>
</evidence>
<keyword evidence="5" id="KW-0732">Signal</keyword>
<evidence type="ECO:0000256" key="4">
    <source>
        <dbReference type="ARBA" id="ARBA00022692"/>
    </source>
</evidence>
<evidence type="ECO:0000256" key="3">
    <source>
        <dbReference type="ARBA" id="ARBA00022452"/>
    </source>
</evidence>
<gene>
    <name evidence="14" type="ORF">MUN86_24595</name>
</gene>
<dbReference type="Pfam" id="PF07715">
    <property type="entry name" value="Plug"/>
    <property type="match status" value="1"/>
</dbReference>
<dbReference type="CDD" id="cd01347">
    <property type="entry name" value="ligand_gated_channel"/>
    <property type="match status" value="1"/>
</dbReference>
<keyword evidence="3 10" id="KW-1134">Transmembrane beta strand</keyword>
<evidence type="ECO:0000313" key="14">
    <source>
        <dbReference type="EMBL" id="UOQ68891.1"/>
    </source>
</evidence>
<keyword evidence="15" id="KW-1185">Reference proteome</keyword>
<evidence type="ECO:0000256" key="10">
    <source>
        <dbReference type="PROSITE-ProRule" id="PRU01360"/>
    </source>
</evidence>
<geneLocation type="plasmid" evidence="14 15">
    <name>unnamed2</name>
</geneLocation>
<evidence type="ECO:0000259" key="12">
    <source>
        <dbReference type="Pfam" id="PF00593"/>
    </source>
</evidence>
<evidence type="ECO:0000256" key="7">
    <source>
        <dbReference type="ARBA" id="ARBA00023136"/>
    </source>
</evidence>
<feature type="domain" description="TonB-dependent receptor-like beta-barrel" evidence="12">
    <location>
        <begin position="253"/>
        <end position="708"/>
    </location>
</feature>
<evidence type="ECO:0000256" key="9">
    <source>
        <dbReference type="ARBA" id="ARBA00023237"/>
    </source>
</evidence>
<evidence type="ECO:0000256" key="5">
    <source>
        <dbReference type="ARBA" id="ARBA00022729"/>
    </source>
</evidence>
<organism evidence="14 15">
    <name type="scientific">Hymenobacter volaticus</name>
    <dbReference type="NCBI Taxonomy" id="2932254"/>
    <lineage>
        <taxon>Bacteria</taxon>
        <taxon>Pseudomonadati</taxon>
        <taxon>Bacteroidota</taxon>
        <taxon>Cytophagia</taxon>
        <taxon>Cytophagales</taxon>
        <taxon>Hymenobacteraceae</taxon>
        <taxon>Hymenobacter</taxon>
    </lineage>
</organism>
<dbReference type="InterPro" id="IPR012910">
    <property type="entry name" value="Plug_dom"/>
</dbReference>
<evidence type="ECO:0000259" key="13">
    <source>
        <dbReference type="Pfam" id="PF07715"/>
    </source>
</evidence>
<evidence type="ECO:0000256" key="8">
    <source>
        <dbReference type="ARBA" id="ARBA00023170"/>
    </source>
</evidence>
<sequence length="734" mass="81284">MKNSFLPIYPTSAYGFMPLLGTALLTGIGHRAQAQAATDSLNRQRLTEVVVTATRSTTERRKVPQQIEVISRQDIQQTQALDFTDVVKKNASVDIIQYPGLLSGVGIRGFRPQTSGLNQRALLLVDGRPAGTSNLSTLDLGSVERVEVLKGPASALYGSQAMGGVVNVITRRSRGPVRSSVYTEYGSYETFRAGGAIGGNITEKLDFDLSFGLFDRAQDYKLGKQGVFRDWLDAKSATKTFTDGRSEETDDQRGDGSRRSFTKLNYYSGAFRVGYQVTKHWHVDARVERFVARNVQSPNDIFYGNAGPSTKDIERQNVEISAVGDYAHHQLLVRGYGSGEFNNNNTLPATAPAYRSFQSKNYWKGVQVKDVIKLGGQQVTVGVDHNEAVSRSHRFSATSAELAPFNPNYELNTTGLYVQGQLSLLNEKLIVMPGARYDFITYDVKSTPLLTTFTPGKETNPFFSPSLGAQYQVLEPLRVHGTIGRAYVTPDAYNVAGYSQTVNASNQASVTQGNPALKNENSVTWDAGLRFDKPEMGLTGDLTYFSTRVKDRITTRTTNPTGETTSEGYVVRSRTTYLNANDSQIHGLEAEVGYDFGAAQEYAHSLRVYAGGTRMLKAEDVVNNTDGSETRRGIQNVARFSHNFGVSYDNFKNLNARLSGRYVGRRRDTDFTDVNSPQILYPEYMTLDFSVTGTYAQHHALTLYVNNLTNENYYEKRGYNLPGRNVAARYTLTF</sequence>
<comment type="subcellular location">
    <subcellularLocation>
        <location evidence="1 10">Cell outer membrane</location>
        <topology evidence="1 10">Multi-pass membrane protein</topology>
    </subcellularLocation>
</comment>
<dbReference type="InterPro" id="IPR039426">
    <property type="entry name" value="TonB-dep_rcpt-like"/>
</dbReference>
<dbReference type="Gene3D" id="2.170.130.10">
    <property type="entry name" value="TonB-dependent receptor, plug domain"/>
    <property type="match status" value="1"/>
</dbReference>
<dbReference type="Pfam" id="PF00593">
    <property type="entry name" value="TonB_dep_Rec_b-barrel"/>
    <property type="match status" value="1"/>
</dbReference>
<keyword evidence="2 10" id="KW-0813">Transport</keyword>
<keyword evidence="9 10" id="KW-0998">Cell outer membrane</keyword>
<dbReference type="Proteomes" id="UP000830401">
    <property type="component" value="Plasmid unnamed2"/>
</dbReference>
<dbReference type="SUPFAM" id="SSF56935">
    <property type="entry name" value="Porins"/>
    <property type="match status" value="1"/>
</dbReference>
<keyword evidence="14" id="KW-0614">Plasmid</keyword>
<keyword evidence="4 10" id="KW-0812">Transmembrane</keyword>
<comment type="similarity">
    <text evidence="10 11">Belongs to the TonB-dependent receptor family.</text>
</comment>
<dbReference type="InterPro" id="IPR000531">
    <property type="entry name" value="Beta-barrel_TonB"/>
</dbReference>
<keyword evidence="7 10" id="KW-0472">Membrane</keyword>
<reference evidence="14" key="1">
    <citation type="submission" date="2022-04" db="EMBL/GenBank/DDBJ databases">
        <title>Hymenobacter sp. isolated from the air.</title>
        <authorList>
            <person name="Won M."/>
            <person name="Lee C.-M."/>
            <person name="Woen H.-Y."/>
            <person name="Kwon S.-W."/>
        </authorList>
    </citation>
    <scope>NUCLEOTIDE SEQUENCE</scope>
    <source>
        <strain evidence="14">5420S-77</strain>
        <plasmid evidence="14">unnamed2</plasmid>
    </source>
</reference>
<keyword evidence="8 14" id="KW-0675">Receptor</keyword>
<proteinExistence type="inferred from homology"/>
<evidence type="ECO:0000256" key="6">
    <source>
        <dbReference type="ARBA" id="ARBA00023077"/>
    </source>
</evidence>
<dbReference type="PANTHER" id="PTHR30069">
    <property type="entry name" value="TONB-DEPENDENT OUTER MEMBRANE RECEPTOR"/>
    <property type="match status" value="1"/>
</dbReference>
<evidence type="ECO:0000313" key="15">
    <source>
        <dbReference type="Proteomes" id="UP000830401"/>
    </source>
</evidence>
<accession>A0ABY4GDM1</accession>
<dbReference type="InterPro" id="IPR037066">
    <property type="entry name" value="Plug_dom_sf"/>
</dbReference>
<name>A0ABY4GDM1_9BACT</name>
<dbReference type="RefSeq" id="WP_245126530.1">
    <property type="nucleotide sequence ID" value="NZ_CP095063.1"/>
</dbReference>
<dbReference type="InterPro" id="IPR036942">
    <property type="entry name" value="Beta-barrel_TonB_sf"/>
</dbReference>
<keyword evidence="6 11" id="KW-0798">TonB box</keyword>
<dbReference type="PANTHER" id="PTHR30069:SF29">
    <property type="entry name" value="HEMOGLOBIN AND HEMOGLOBIN-HAPTOGLOBIN-BINDING PROTEIN 1-RELATED"/>
    <property type="match status" value="1"/>
</dbReference>
<dbReference type="Gene3D" id="2.40.170.20">
    <property type="entry name" value="TonB-dependent receptor, beta-barrel domain"/>
    <property type="match status" value="1"/>
</dbReference>
<protein>
    <submittedName>
        <fullName evidence="14">TonB-dependent receptor</fullName>
    </submittedName>
</protein>
<dbReference type="EMBL" id="CP095063">
    <property type="protein sequence ID" value="UOQ68891.1"/>
    <property type="molecule type" value="Genomic_DNA"/>
</dbReference>